<protein>
    <recommendedName>
        <fullName evidence="13">Protein quiver</fullName>
    </recommendedName>
</protein>
<keyword evidence="12" id="KW-1185">Reference proteome</keyword>
<evidence type="ECO:0000256" key="1">
    <source>
        <dbReference type="ARBA" id="ARBA00004589"/>
    </source>
</evidence>
<keyword evidence="4 10" id="KW-0732">Signal</keyword>
<comment type="caution">
    <text evidence="11">The sequence shown here is derived from an EMBL/GenBank/DDBJ whole genome shotgun (WGS) entry which is preliminary data.</text>
</comment>
<keyword evidence="5 9" id="KW-1133">Transmembrane helix</keyword>
<evidence type="ECO:0008006" key="13">
    <source>
        <dbReference type="Google" id="ProtNLM"/>
    </source>
</evidence>
<evidence type="ECO:0000256" key="9">
    <source>
        <dbReference type="SAM" id="Phobius"/>
    </source>
</evidence>
<keyword evidence="2" id="KW-0336">GPI-anchor</keyword>
<accession>A0AAW1URC3</accession>
<keyword evidence="8" id="KW-0449">Lipoprotein</keyword>
<evidence type="ECO:0000256" key="5">
    <source>
        <dbReference type="ARBA" id="ARBA00022989"/>
    </source>
</evidence>
<comment type="subcellular location">
    <subcellularLocation>
        <location evidence="1">Membrane</location>
        <topology evidence="1">Lipid-anchor</topology>
        <topology evidence="1">GPI-anchor</topology>
    </subcellularLocation>
</comment>
<dbReference type="GO" id="GO:0098552">
    <property type="term" value="C:side of membrane"/>
    <property type="evidence" value="ECO:0007669"/>
    <property type="project" value="UniProtKB-KW"/>
</dbReference>
<dbReference type="InterPro" id="IPR045860">
    <property type="entry name" value="Snake_toxin-like_sf"/>
</dbReference>
<evidence type="ECO:0000256" key="3">
    <source>
        <dbReference type="ARBA" id="ARBA00022692"/>
    </source>
</evidence>
<dbReference type="GO" id="GO:0032222">
    <property type="term" value="P:regulation of synaptic transmission, cholinergic"/>
    <property type="evidence" value="ECO:0007669"/>
    <property type="project" value="InterPro"/>
</dbReference>
<dbReference type="Pfam" id="PF17064">
    <property type="entry name" value="QVR"/>
    <property type="match status" value="1"/>
</dbReference>
<feature type="signal peptide" evidence="10">
    <location>
        <begin position="1"/>
        <end position="20"/>
    </location>
</feature>
<evidence type="ECO:0000313" key="11">
    <source>
        <dbReference type="EMBL" id="KAK9885368.1"/>
    </source>
</evidence>
<dbReference type="PANTHER" id="PTHR33562:SF29">
    <property type="entry name" value="PROTEIN SLEEPLESS"/>
    <property type="match status" value="1"/>
</dbReference>
<dbReference type="SUPFAM" id="SSF57302">
    <property type="entry name" value="Snake toxin-like"/>
    <property type="match status" value="1"/>
</dbReference>
<name>A0AAW1URC3_9CUCU</name>
<dbReference type="InterPro" id="IPR031424">
    <property type="entry name" value="QVR-like"/>
</dbReference>
<gene>
    <name evidence="11" type="ORF">WA026_010865</name>
</gene>
<evidence type="ECO:0000256" key="8">
    <source>
        <dbReference type="ARBA" id="ARBA00023288"/>
    </source>
</evidence>
<evidence type="ECO:0000256" key="2">
    <source>
        <dbReference type="ARBA" id="ARBA00022622"/>
    </source>
</evidence>
<keyword evidence="6 9" id="KW-0472">Membrane</keyword>
<evidence type="ECO:0000256" key="6">
    <source>
        <dbReference type="ARBA" id="ARBA00023136"/>
    </source>
</evidence>
<keyword evidence="3 9" id="KW-0812">Transmembrane</keyword>
<keyword evidence="7" id="KW-0325">Glycoprotein</keyword>
<reference evidence="11 12" key="1">
    <citation type="submission" date="2023-03" db="EMBL/GenBank/DDBJ databases">
        <title>Genome insight into feeding habits of ladybird beetles.</title>
        <authorList>
            <person name="Li H.-S."/>
            <person name="Huang Y.-H."/>
            <person name="Pang H."/>
        </authorList>
    </citation>
    <scope>NUCLEOTIDE SEQUENCE [LARGE SCALE GENOMIC DNA]</scope>
    <source>
        <strain evidence="11">SYSU_2023b</strain>
        <tissue evidence="11">Whole body</tissue>
    </source>
</reference>
<dbReference type="AlphaFoldDB" id="A0AAW1URC3"/>
<evidence type="ECO:0000256" key="10">
    <source>
        <dbReference type="SAM" id="SignalP"/>
    </source>
</evidence>
<evidence type="ECO:0000313" key="12">
    <source>
        <dbReference type="Proteomes" id="UP001431783"/>
    </source>
</evidence>
<feature type="chain" id="PRO_5043553576" description="Protein quiver" evidence="10">
    <location>
        <begin position="21"/>
        <end position="131"/>
    </location>
</feature>
<dbReference type="InterPro" id="IPR050975">
    <property type="entry name" value="Sleep_regulator"/>
</dbReference>
<sequence length="131" mass="13956">MAKLICAFVIVALMAVTANALKCYECPLGCQGTDKSKWPTQDCGATAANSKKVCLRQVVTIPGSPDRVTRKCAIIPDGKSKYECVDAPHEKTTSCDTCSDDLCNSAGSVTFSFLAFASVIIPILASKFFVH</sequence>
<organism evidence="11 12">
    <name type="scientific">Henosepilachna vigintioctopunctata</name>
    <dbReference type="NCBI Taxonomy" id="420089"/>
    <lineage>
        <taxon>Eukaryota</taxon>
        <taxon>Metazoa</taxon>
        <taxon>Ecdysozoa</taxon>
        <taxon>Arthropoda</taxon>
        <taxon>Hexapoda</taxon>
        <taxon>Insecta</taxon>
        <taxon>Pterygota</taxon>
        <taxon>Neoptera</taxon>
        <taxon>Endopterygota</taxon>
        <taxon>Coleoptera</taxon>
        <taxon>Polyphaga</taxon>
        <taxon>Cucujiformia</taxon>
        <taxon>Coccinelloidea</taxon>
        <taxon>Coccinellidae</taxon>
        <taxon>Epilachninae</taxon>
        <taxon>Epilachnini</taxon>
        <taxon>Henosepilachna</taxon>
    </lineage>
</organism>
<feature type="transmembrane region" description="Helical" evidence="9">
    <location>
        <begin position="109"/>
        <end position="130"/>
    </location>
</feature>
<evidence type="ECO:0000256" key="7">
    <source>
        <dbReference type="ARBA" id="ARBA00023180"/>
    </source>
</evidence>
<evidence type="ECO:0000256" key="4">
    <source>
        <dbReference type="ARBA" id="ARBA00022729"/>
    </source>
</evidence>
<dbReference type="EMBL" id="JARQZJ010000095">
    <property type="protein sequence ID" value="KAK9885368.1"/>
    <property type="molecule type" value="Genomic_DNA"/>
</dbReference>
<dbReference type="GO" id="GO:0030431">
    <property type="term" value="P:sleep"/>
    <property type="evidence" value="ECO:0007669"/>
    <property type="project" value="InterPro"/>
</dbReference>
<proteinExistence type="predicted"/>
<dbReference type="PANTHER" id="PTHR33562">
    <property type="entry name" value="ATILLA, ISOFORM B-RELATED-RELATED"/>
    <property type="match status" value="1"/>
</dbReference>
<dbReference type="Proteomes" id="UP001431783">
    <property type="component" value="Unassembled WGS sequence"/>
</dbReference>